<evidence type="ECO:0000256" key="13">
    <source>
        <dbReference type="ARBA" id="ARBA00048523"/>
    </source>
</evidence>
<keyword evidence="10" id="KW-0718">Serine biosynthesis</keyword>
<dbReference type="InterPro" id="IPR036412">
    <property type="entry name" value="HAD-like_sf"/>
</dbReference>
<sequence length="206" mass="22454">MKLAIFDFDSTLMDGETLSILGKEMGLEEKISAITKKAMAGEMDFFESLLLRTKLLQGLDYAQVLEICSSLPLITGAKEIIPALQNLGYVCICFSGGFDIATEPLRQRIGMDATFANTLHHKDGKLSGLVGGSMMFADSKGVMLQKLQQTFGISRQNTLVVGDGANDISMFLHAKTRVAFCAKPVLKPHANIIIDTKDLTQILTHL</sequence>
<accession>D3UFZ5</accession>
<evidence type="ECO:0000256" key="5">
    <source>
        <dbReference type="ARBA" id="ARBA00015196"/>
    </source>
</evidence>
<proteinExistence type="inferred from homology"/>
<organism evidence="15 16">
    <name type="scientific">Helicobacter mustelae (strain ATCC 43772 / CCUG 25715 / CIP 103759 / LMG 18044 / NCTC 12198 / R85-136P)</name>
    <name type="common">Campylobacter mustelae</name>
    <dbReference type="NCBI Taxonomy" id="679897"/>
    <lineage>
        <taxon>Bacteria</taxon>
        <taxon>Pseudomonadati</taxon>
        <taxon>Campylobacterota</taxon>
        <taxon>Epsilonproteobacteria</taxon>
        <taxon>Campylobacterales</taxon>
        <taxon>Helicobacteraceae</taxon>
        <taxon>Helicobacter</taxon>
    </lineage>
</organism>
<dbReference type="InterPro" id="IPR004469">
    <property type="entry name" value="PSP"/>
</dbReference>
<dbReference type="Pfam" id="PF00702">
    <property type="entry name" value="Hydrolase"/>
    <property type="match status" value="1"/>
</dbReference>
<dbReference type="AlphaFoldDB" id="D3UFZ5"/>
<keyword evidence="7" id="KW-0479">Metal-binding</keyword>
<dbReference type="SFLD" id="SFLDS00003">
    <property type="entry name" value="Haloacid_Dehalogenase"/>
    <property type="match status" value="1"/>
</dbReference>
<evidence type="ECO:0000256" key="8">
    <source>
        <dbReference type="ARBA" id="ARBA00022801"/>
    </source>
</evidence>
<dbReference type="Proteomes" id="UP000001522">
    <property type="component" value="Chromosome"/>
</dbReference>
<dbReference type="STRING" id="679897.HMU01540"/>
<dbReference type="PANTHER" id="PTHR43344:SF2">
    <property type="entry name" value="PHOSPHOSERINE PHOSPHATASE"/>
    <property type="match status" value="1"/>
</dbReference>
<dbReference type="EC" id="3.1.3.3" evidence="4"/>
<comment type="catalytic activity">
    <reaction evidence="13">
        <text>O-phospho-D-serine + H2O = D-serine + phosphate</text>
        <dbReference type="Rhea" id="RHEA:24873"/>
        <dbReference type="ChEBI" id="CHEBI:15377"/>
        <dbReference type="ChEBI" id="CHEBI:35247"/>
        <dbReference type="ChEBI" id="CHEBI:43474"/>
        <dbReference type="ChEBI" id="CHEBI:58680"/>
        <dbReference type="EC" id="3.1.3.3"/>
    </reaction>
</comment>
<dbReference type="GO" id="GO:0036424">
    <property type="term" value="F:L-phosphoserine phosphatase activity"/>
    <property type="evidence" value="ECO:0007669"/>
    <property type="project" value="InterPro"/>
</dbReference>
<dbReference type="PANTHER" id="PTHR43344">
    <property type="entry name" value="PHOSPHOSERINE PHOSPHATASE"/>
    <property type="match status" value="1"/>
</dbReference>
<evidence type="ECO:0000256" key="11">
    <source>
        <dbReference type="ARBA" id="ARBA00031693"/>
    </source>
</evidence>
<dbReference type="EMBL" id="FN555004">
    <property type="protein sequence ID" value="CBG39416.1"/>
    <property type="molecule type" value="Genomic_DNA"/>
</dbReference>
<evidence type="ECO:0000256" key="12">
    <source>
        <dbReference type="ARBA" id="ARBA00048138"/>
    </source>
</evidence>
<keyword evidence="6" id="KW-0028">Amino-acid biosynthesis</keyword>
<dbReference type="SFLD" id="SFLDF00029">
    <property type="entry name" value="phosphoserine_phosphatase"/>
    <property type="match status" value="1"/>
</dbReference>
<dbReference type="SUPFAM" id="SSF56784">
    <property type="entry name" value="HAD-like"/>
    <property type="match status" value="1"/>
</dbReference>
<evidence type="ECO:0000256" key="10">
    <source>
        <dbReference type="ARBA" id="ARBA00023299"/>
    </source>
</evidence>
<comment type="similarity">
    <text evidence="3">Belongs to the HAD-like hydrolase superfamily. SerB family.</text>
</comment>
<gene>
    <name evidence="15" type="primary">serB</name>
    <name evidence="15" type="ordered locus">HMU01540</name>
</gene>
<evidence type="ECO:0000313" key="16">
    <source>
        <dbReference type="Proteomes" id="UP000001522"/>
    </source>
</evidence>
<dbReference type="Gene3D" id="3.40.50.1000">
    <property type="entry name" value="HAD superfamily/HAD-like"/>
    <property type="match status" value="1"/>
</dbReference>
<dbReference type="GO" id="GO:0000287">
    <property type="term" value="F:magnesium ion binding"/>
    <property type="evidence" value="ECO:0007669"/>
    <property type="project" value="TreeGrafter"/>
</dbReference>
<evidence type="ECO:0000256" key="4">
    <source>
        <dbReference type="ARBA" id="ARBA00012640"/>
    </source>
</evidence>
<evidence type="ECO:0000256" key="14">
    <source>
        <dbReference type="PIRSR" id="PIRSR604469-1"/>
    </source>
</evidence>
<evidence type="ECO:0000256" key="6">
    <source>
        <dbReference type="ARBA" id="ARBA00022605"/>
    </source>
</evidence>
<comment type="catalytic activity">
    <reaction evidence="12">
        <text>O-phospho-L-serine + H2O = L-serine + phosphate</text>
        <dbReference type="Rhea" id="RHEA:21208"/>
        <dbReference type="ChEBI" id="CHEBI:15377"/>
        <dbReference type="ChEBI" id="CHEBI:33384"/>
        <dbReference type="ChEBI" id="CHEBI:43474"/>
        <dbReference type="ChEBI" id="CHEBI:57524"/>
        <dbReference type="EC" id="3.1.3.3"/>
    </reaction>
</comment>
<dbReference type="NCBIfam" id="TIGR01488">
    <property type="entry name" value="HAD-SF-IB"/>
    <property type="match status" value="1"/>
</dbReference>
<evidence type="ECO:0000256" key="1">
    <source>
        <dbReference type="ARBA" id="ARBA00001946"/>
    </source>
</evidence>
<feature type="active site" description="Nucleophile" evidence="14">
    <location>
        <position position="7"/>
    </location>
</feature>
<dbReference type="SFLD" id="SFLDG01137">
    <property type="entry name" value="C1.6.1:_Phosphoserine_Phosphat"/>
    <property type="match status" value="1"/>
</dbReference>
<evidence type="ECO:0000313" key="15">
    <source>
        <dbReference type="EMBL" id="CBG39416.1"/>
    </source>
</evidence>
<evidence type="ECO:0000256" key="9">
    <source>
        <dbReference type="ARBA" id="ARBA00022842"/>
    </source>
</evidence>
<dbReference type="KEGG" id="hms:HMU01540"/>
<comment type="pathway">
    <text evidence="2">Amino-acid biosynthesis; L-serine biosynthesis; L-serine from 3-phospho-D-glycerate: step 3/3.</text>
</comment>
<dbReference type="GO" id="GO:0006564">
    <property type="term" value="P:L-serine biosynthetic process"/>
    <property type="evidence" value="ECO:0007669"/>
    <property type="project" value="UniProtKB-KW"/>
</dbReference>
<dbReference type="GO" id="GO:0005737">
    <property type="term" value="C:cytoplasm"/>
    <property type="evidence" value="ECO:0007669"/>
    <property type="project" value="TreeGrafter"/>
</dbReference>
<dbReference type="UniPathway" id="UPA00135">
    <property type="reaction ID" value="UER00198"/>
</dbReference>
<comment type="cofactor">
    <cofactor evidence="1">
        <name>Mg(2+)</name>
        <dbReference type="ChEBI" id="CHEBI:18420"/>
    </cofactor>
</comment>
<evidence type="ECO:0000256" key="2">
    <source>
        <dbReference type="ARBA" id="ARBA00005135"/>
    </source>
</evidence>
<dbReference type="SFLD" id="SFLDG01136">
    <property type="entry name" value="C1.6:_Phosphoserine_Phosphatas"/>
    <property type="match status" value="1"/>
</dbReference>
<keyword evidence="8 15" id="KW-0378">Hydrolase</keyword>
<keyword evidence="16" id="KW-1185">Reference proteome</keyword>
<feature type="active site" description="Proton donor" evidence="14">
    <location>
        <position position="9"/>
    </location>
</feature>
<dbReference type="NCBIfam" id="TIGR00338">
    <property type="entry name" value="serB"/>
    <property type="match status" value="1"/>
</dbReference>
<evidence type="ECO:0000256" key="7">
    <source>
        <dbReference type="ARBA" id="ARBA00022723"/>
    </source>
</evidence>
<dbReference type="InterPro" id="IPR050582">
    <property type="entry name" value="HAD-like_SerB"/>
</dbReference>
<protein>
    <recommendedName>
        <fullName evidence="5">Phosphoserine phosphatase</fullName>
        <ecNumber evidence="4">3.1.3.3</ecNumber>
    </recommendedName>
    <alternativeName>
        <fullName evidence="11">O-phosphoserine phosphohydrolase</fullName>
    </alternativeName>
</protein>
<dbReference type="InterPro" id="IPR023214">
    <property type="entry name" value="HAD_sf"/>
</dbReference>
<keyword evidence="9" id="KW-0460">Magnesium</keyword>
<dbReference type="HOGENOM" id="CLU_036368_4_3_7"/>
<name>D3UFZ5_HELM1</name>
<evidence type="ECO:0000256" key="3">
    <source>
        <dbReference type="ARBA" id="ARBA00009184"/>
    </source>
</evidence>
<dbReference type="RefSeq" id="WP_013022511.1">
    <property type="nucleotide sequence ID" value="NC_013949.1"/>
</dbReference>
<reference evidence="15 16" key="1">
    <citation type="journal article" date="2010" name="BMC Genomics">
        <title>Comparative genomics and proteomics of Helicobacter mustelae, an ulcerogenic and carcinogenic gastric pathogen.</title>
        <authorList>
            <person name="O'Toole P.W."/>
            <person name="Snelling W.J."/>
            <person name="Canchaya C."/>
            <person name="Forde B.M."/>
            <person name="Hardie K.R."/>
            <person name="Josenhans C."/>
            <person name="Graham R.L.J."/>
            <person name="McMullan G."/>
            <person name="Parkhill J."/>
            <person name="Belda E."/>
            <person name="Bentley S.D."/>
        </authorList>
    </citation>
    <scope>NUCLEOTIDE SEQUENCE [LARGE SCALE GENOMIC DNA]</scope>
    <source>
        <strain evidence="16">ATCC 43772 / LMG 18044 / NCTC 12198 / 12198</strain>
    </source>
</reference>
<dbReference type="eggNOG" id="COG0560">
    <property type="taxonomic scope" value="Bacteria"/>
</dbReference>